<gene>
    <name evidence="1" type="ORF">GGR93_000109</name>
</gene>
<dbReference type="AlphaFoldDB" id="A0A7W6M4L1"/>
<sequence>MSLLNRRSLLLAPLALVACGFEPVYGPGGTGTLLQNRVLVDAPGSQDSYLLTREIEERLGRSNEPAYALSLDLRLSTAQLAIDREGDTGRFNRVANINYSLRDVATGQIVTSGSVENFVGYSATGTTVETLAGELDAQKRLMVIMAEQIVSRLYAADLNT</sequence>
<evidence type="ECO:0000313" key="1">
    <source>
        <dbReference type="EMBL" id="MBB4172348.1"/>
    </source>
</evidence>
<proteinExistence type="predicted"/>
<dbReference type="Pfam" id="PF04390">
    <property type="entry name" value="LptE"/>
    <property type="match status" value="1"/>
</dbReference>
<comment type="caution">
    <text evidence="1">The sequence shown here is derived from an EMBL/GenBank/DDBJ whole genome shotgun (WGS) entry which is preliminary data.</text>
</comment>
<dbReference type="GO" id="GO:0019867">
    <property type="term" value="C:outer membrane"/>
    <property type="evidence" value="ECO:0007669"/>
    <property type="project" value="InterPro"/>
</dbReference>
<organism evidence="1 2">
    <name type="scientific">Sulfitobacter noctilucicola</name>
    <dbReference type="NCBI Taxonomy" id="1342301"/>
    <lineage>
        <taxon>Bacteria</taxon>
        <taxon>Pseudomonadati</taxon>
        <taxon>Pseudomonadota</taxon>
        <taxon>Alphaproteobacteria</taxon>
        <taxon>Rhodobacterales</taxon>
        <taxon>Roseobacteraceae</taxon>
        <taxon>Sulfitobacter</taxon>
    </lineage>
</organism>
<protein>
    <submittedName>
        <fullName evidence="1">LPS-assembly lipoprotein</fullName>
    </submittedName>
</protein>
<accession>A0A7W6M4L1</accession>
<dbReference type="OrthoDB" id="7629596at2"/>
<dbReference type="Gene3D" id="3.30.160.150">
    <property type="entry name" value="Lipoprotein like domain"/>
    <property type="match status" value="1"/>
</dbReference>
<dbReference type="GO" id="GO:0043165">
    <property type="term" value="P:Gram-negative-bacterium-type cell outer membrane assembly"/>
    <property type="evidence" value="ECO:0007669"/>
    <property type="project" value="InterPro"/>
</dbReference>
<dbReference type="Proteomes" id="UP000565745">
    <property type="component" value="Unassembled WGS sequence"/>
</dbReference>
<keyword evidence="2" id="KW-1185">Reference proteome</keyword>
<keyword evidence="1" id="KW-0449">Lipoprotein</keyword>
<name>A0A7W6M4L1_9RHOB</name>
<dbReference type="PROSITE" id="PS51257">
    <property type="entry name" value="PROKAR_LIPOPROTEIN"/>
    <property type="match status" value="1"/>
</dbReference>
<dbReference type="InterPro" id="IPR007485">
    <property type="entry name" value="LPS_assembly_LptE"/>
</dbReference>
<reference evidence="1 2" key="1">
    <citation type="submission" date="2020-08" db="EMBL/GenBank/DDBJ databases">
        <title>Genomic Encyclopedia of Type Strains, Phase IV (KMG-IV): sequencing the most valuable type-strain genomes for metagenomic binning, comparative biology and taxonomic classification.</title>
        <authorList>
            <person name="Goeker M."/>
        </authorList>
    </citation>
    <scope>NUCLEOTIDE SEQUENCE [LARGE SCALE GENOMIC DNA]</scope>
    <source>
        <strain evidence="1 2">DSM 101015</strain>
    </source>
</reference>
<evidence type="ECO:0000313" key="2">
    <source>
        <dbReference type="Proteomes" id="UP000565745"/>
    </source>
</evidence>
<dbReference type="EMBL" id="JACIFU010000001">
    <property type="protein sequence ID" value="MBB4172348.1"/>
    <property type="molecule type" value="Genomic_DNA"/>
</dbReference>
<dbReference type="RefSeq" id="WP_025055557.1">
    <property type="nucleotide sequence ID" value="NZ_JACIFU010000001.1"/>
</dbReference>